<name>A0A2G9WQZ9_9HYPH</name>
<evidence type="ECO:0000313" key="4">
    <source>
        <dbReference type="Proteomes" id="UP000231070"/>
    </source>
</evidence>
<dbReference type="PRINTS" id="PR01490">
    <property type="entry name" value="RTXTOXIND"/>
</dbReference>
<gene>
    <name evidence="3" type="ORF">CJ014_21735</name>
</gene>
<dbReference type="InterPro" id="IPR050739">
    <property type="entry name" value="MFP"/>
</dbReference>
<dbReference type="PANTHER" id="PTHR30386:SF17">
    <property type="entry name" value="ALKALINE PROTEASE SECRETION PROTEIN APRE"/>
    <property type="match status" value="1"/>
</dbReference>
<dbReference type="OrthoDB" id="9810980at2"/>
<dbReference type="InterPro" id="IPR058982">
    <property type="entry name" value="Beta-barrel_AprE"/>
</dbReference>
<dbReference type="Pfam" id="PF26002">
    <property type="entry name" value="Beta-barrel_AprE"/>
    <property type="match status" value="1"/>
</dbReference>
<evidence type="ECO:0000256" key="1">
    <source>
        <dbReference type="SAM" id="Phobius"/>
    </source>
</evidence>
<evidence type="ECO:0000259" key="2">
    <source>
        <dbReference type="Pfam" id="PF26002"/>
    </source>
</evidence>
<reference evidence="3 4" key="1">
    <citation type="submission" date="2017-08" db="EMBL/GenBank/DDBJ databases">
        <title>Pleomorphomonas carboxidotrophicus sp. nov., a new mesophilic hydrogenogenic carboxidotroph.</title>
        <authorList>
            <person name="Esquivel-Elizondo S."/>
            <person name="Krajmalnik-Brown R."/>
            <person name="Maldonado J."/>
        </authorList>
    </citation>
    <scope>NUCLEOTIDE SEQUENCE [LARGE SCALE GENOMIC DNA]</scope>
    <source>
        <strain evidence="3 4">SVCO-16</strain>
    </source>
</reference>
<dbReference type="PANTHER" id="PTHR30386">
    <property type="entry name" value="MEMBRANE FUSION SUBUNIT OF EMRAB-TOLC MULTIDRUG EFFLUX PUMP"/>
    <property type="match status" value="1"/>
</dbReference>
<keyword evidence="4" id="KW-1185">Reference proteome</keyword>
<proteinExistence type="predicted"/>
<keyword evidence="1" id="KW-1133">Transmembrane helix</keyword>
<protein>
    <recommendedName>
        <fullName evidence="2">AprE-like beta-barrel domain-containing protein</fullName>
    </recommendedName>
</protein>
<dbReference type="EMBL" id="NQVN01000021">
    <property type="protein sequence ID" value="PIO97094.1"/>
    <property type="molecule type" value="Genomic_DNA"/>
</dbReference>
<dbReference type="Proteomes" id="UP000231070">
    <property type="component" value="Unassembled WGS sequence"/>
</dbReference>
<feature type="domain" description="AprE-like beta-barrel" evidence="2">
    <location>
        <begin position="156"/>
        <end position="243"/>
    </location>
</feature>
<sequence length="267" mass="29699">MLDAGSHFRLEIVAQRVASLIGLPLGFLWWMWLTKPLSSMNFSLAFEWWAVSAQTFREVLVLSRRSWCSMVPSYRRHRPPAAVPALQGGTHSSTGQVTSSEERILERQIAARDQLKHIDIRAPQDGIVHELAYHTVGGVIPPGETIAIIVPVADELIVNARIKPTDVDMVAPGQAARLRLTAFNSRRTPEVNARVGIVSADATVDPATRESYYLARIKIPAEELGRLTEPLLPGMPVEAYVTTSERTTLDYLLKPLTDQFARALREE</sequence>
<evidence type="ECO:0000313" key="3">
    <source>
        <dbReference type="EMBL" id="PIO97094.1"/>
    </source>
</evidence>
<feature type="transmembrane region" description="Helical" evidence="1">
    <location>
        <begin position="12"/>
        <end position="33"/>
    </location>
</feature>
<comment type="caution">
    <text evidence="3">The sequence shown here is derived from an EMBL/GenBank/DDBJ whole genome shotgun (WGS) entry which is preliminary data.</text>
</comment>
<dbReference type="Gene3D" id="2.40.30.170">
    <property type="match status" value="1"/>
</dbReference>
<keyword evidence="1" id="KW-0812">Transmembrane</keyword>
<keyword evidence="1" id="KW-0472">Membrane</keyword>
<dbReference type="AlphaFoldDB" id="A0A2G9WQZ9"/>
<accession>A0A2G9WQZ9</accession>
<organism evidence="3 4">
    <name type="scientific">Pleomorphomonas carboxyditropha</name>
    <dbReference type="NCBI Taxonomy" id="2023338"/>
    <lineage>
        <taxon>Bacteria</taxon>
        <taxon>Pseudomonadati</taxon>
        <taxon>Pseudomonadota</taxon>
        <taxon>Alphaproteobacteria</taxon>
        <taxon>Hyphomicrobiales</taxon>
        <taxon>Pleomorphomonadaceae</taxon>
        <taxon>Pleomorphomonas</taxon>
    </lineage>
</organism>